<dbReference type="PANTHER" id="PTHR23502:SF149">
    <property type="entry name" value="TRANSPORTER, PUTATIVE-RELATED"/>
    <property type="match status" value="1"/>
</dbReference>
<feature type="transmembrane region" description="Helical" evidence="6">
    <location>
        <begin position="333"/>
        <end position="356"/>
    </location>
</feature>
<feature type="transmembrane region" description="Helical" evidence="6">
    <location>
        <begin position="135"/>
        <end position="151"/>
    </location>
</feature>
<evidence type="ECO:0000256" key="4">
    <source>
        <dbReference type="ARBA" id="ARBA00023136"/>
    </source>
</evidence>
<dbReference type="PROSITE" id="PS50850">
    <property type="entry name" value="MFS"/>
    <property type="match status" value="1"/>
</dbReference>
<feature type="transmembrane region" description="Helical" evidence="6">
    <location>
        <begin position="376"/>
        <end position="398"/>
    </location>
</feature>
<protein>
    <recommendedName>
        <fullName evidence="7">Major facilitator superfamily (MFS) profile domain-containing protein</fullName>
    </recommendedName>
</protein>
<dbReference type="Gene3D" id="1.20.1250.20">
    <property type="entry name" value="MFS general substrate transporter like domains"/>
    <property type="match status" value="1"/>
</dbReference>
<evidence type="ECO:0000313" key="9">
    <source>
        <dbReference type="Proteomes" id="UP001161017"/>
    </source>
</evidence>
<feature type="transmembrane region" description="Helical" evidence="6">
    <location>
        <begin position="105"/>
        <end position="123"/>
    </location>
</feature>
<gene>
    <name evidence="8" type="ORF">OHK93_006696</name>
</gene>
<accession>A0AA43TQC2</accession>
<dbReference type="SUPFAM" id="SSF103473">
    <property type="entry name" value="MFS general substrate transporter"/>
    <property type="match status" value="1"/>
</dbReference>
<feature type="region of interest" description="Disordered" evidence="5">
    <location>
        <begin position="279"/>
        <end position="298"/>
    </location>
</feature>
<feature type="transmembrane region" description="Helical" evidence="6">
    <location>
        <begin position="224"/>
        <end position="243"/>
    </location>
</feature>
<comment type="subcellular location">
    <subcellularLocation>
        <location evidence="1">Membrane</location>
        <topology evidence="1">Multi-pass membrane protein</topology>
    </subcellularLocation>
</comment>
<organism evidence="8 9">
    <name type="scientific">Ramalina farinacea</name>
    <dbReference type="NCBI Taxonomy" id="258253"/>
    <lineage>
        <taxon>Eukaryota</taxon>
        <taxon>Fungi</taxon>
        <taxon>Dikarya</taxon>
        <taxon>Ascomycota</taxon>
        <taxon>Pezizomycotina</taxon>
        <taxon>Lecanoromycetes</taxon>
        <taxon>OSLEUM clade</taxon>
        <taxon>Lecanoromycetidae</taxon>
        <taxon>Lecanorales</taxon>
        <taxon>Lecanorineae</taxon>
        <taxon>Ramalinaceae</taxon>
        <taxon>Ramalina</taxon>
    </lineage>
</organism>
<keyword evidence="4 6" id="KW-0472">Membrane</keyword>
<keyword evidence="3 6" id="KW-1133">Transmembrane helix</keyword>
<dbReference type="GO" id="GO:0005886">
    <property type="term" value="C:plasma membrane"/>
    <property type="evidence" value="ECO:0007669"/>
    <property type="project" value="TreeGrafter"/>
</dbReference>
<keyword evidence="9" id="KW-1185">Reference proteome</keyword>
<evidence type="ECO:0000256" key="3">
    <source>
        <dbReference type="ARBA" id="ARBA00022989"/>
    </source>
</evidence>
<evidence type="ECO:0000256" key="1">
    <source>
        <dbReference type="ARBA" id="ARBA00004141"/>
    </source>
</evidence>
<keyword evidence="2 6" id="KW-0812">Transmembrane</keyword>
<name>A0AA43TQC2_9LECA</name>
<proteinExistence type="predicted"/>
<reference evidence="8" key="1">
    <citation type="journal article" date="2023" name="Genome Biol. Evol.">
        <title>First Whole Genome Sequence and Flow Cytometry Genome Size Data for the Lichen-Forming Fungus Ramalina farinacea (Ascomycota).</title>
        <authorList>
            <person name="Llewellyn T."/>
            <person name="Mian S."/>
            <person name="Hill R."/>
            <person name="Leitch I.J."/>
            <person name="Gaya E."/>
        </authorList>
    </citation>
    <scope>NUCLEOTIDE SEQUENCE</scope>
    <source>
        <strain evidence="8">LIQ254RAFAR</strain>
    </source>
</reference>
<dbReference type="Pfam" id="PF07690">
    <property type="entry name" value="MFS_1"/>
    <property type="match status" value="1"/>
</dbReference>
<dbReference type="InterPro" id="IPR020846">
    <property type="entry name" value="MFS_dom"/>
</dbReference>
<sequence>MEMNYDEETLRQLENELNVQIVPGTEIMRDVGSHHFVKSATHSENVLVPQPSNDPHDPLNWSTFWKFSTLTCATACTFTQGMGPLSLAPMFPELIEAFDSNLTDVVQFTGVAILVLGFSNFIWVPLSTSFGRRSVYLASTLVCFGSAIWRARAKTYGSFMGASVLNGIGAGPAETIQPDVIADVMFLHERGLYQTLYFAFYFGSLMVGPIIAGPMAEYSGWRNFWWLNVALHATVFLMCLFGFPETKWHRVHPAERQEHELGKAATSTTEKAVVLDTVHSQDKGSPDTAHSPTAQMDPYLGKGAPSKQQFKLFQPNKHPLKSILIDLWIPWKLFAFPIVEFASFIVSWSASCYLTINLTQSQALEPPPYGFSPLSVGLSNFASLIGAFIGLLTAGPLSDWISMKLTKRNGGIREPEMPSTYAVDSYKPVAGSIFVSITVNKNLWGYGFSKFITPWVLKDGYVPPVMTNMSLMTLWCLFGIFFWFVGKKLRILTKNSKVHQM</sequence>
<dbReference type="GO" id="GO:0022857">
    <property type="term" value="F:transmembrane transporter activity"/>
    <property type="evidence" value="ECO:0007669"/>
    <property type="project" value="InterPro"/>
</dbReference>
<dbReference type="AlphaFoldDB" id="A0AA43TQC2"/>
<comment type="caution">
    <text evidence="8">The sequence shown here is derived from an EMBL/GenBank/DDBJ whole genome shotgun (WGS) entry which is preliminary data.</text>
</comment>
<dbReference type="InterPro" id="IPR011701">
    <property type="entry name" value="MFS"/>
</dbReference>
<evidence type="ECO:0000256" key="5">
    <source>
        <dbReference type="SAM" id="MobiDB-lite"/>
    </source>
</evidence>
<feature type="transmembrane region" description="Helical" evidence="6">
    <location>
        <begin position="195"/>
        <end position="212"/>
    </location>
</feature>
<evidence type="ECO:0000256" key="6">
    <source>
        <dbReference type="SAM" id="Phobius"/>
    </source>
</evidence>
<dbReference type="Proteomes" id="UP001161017">
    <property type="component" value="Unassembled WGS sequence"/>
</dbReference>
<dbReference type="PANTHER" id="PTHR23502">
    <property type="entry name" value="MAJOR FACILITATOR SUPERFAMILY"/>
    <property type="match status" value="1"/>
</dbReference>
<evidence type="ECO:0000313" key="8">
    <source>
        <dbReference type="EMBL" id="MDI1487426.1"/>
    </source>
</evidence>
<dbReference type="InterPro" id="IPR036259">
    <property type="entry name" value="MFS_trans_sf"/>
</dbReference>
<evidence type="ECO:0000259" key="7">
    <source>
        <dbReference type="PROSITE" id="PS50850"/>
    </source>
</evidence>
<feature type="transmembrane region" description="Helical" evidence="6">
    <location>
        <begin position="469"/>
        <end position="486"/>
    </location>
</feature>
<feature type="domain" description="Major facilitator superfamily (MFS) profile" evidence="7">
    <location>
        <begin position="69"/>
        <end position="501"/>
    </location>
</feature>
<evidence type="ECO:0000256" key="2">
    <source>
        <dbReference type="ARBA" id="ARBA00022692"/>
    </source>
</evidence>
<dbReference type="EMBL" id="JAPUFD010000005">
    <property type="protein sequence ID" value="MDI1487426.1"/>
    <property type="molecule type" value="Genomic_DNA"/>
</dbReference>